<dbReference type="EMBL" id="UOFQ01000161">
    <property type="protein sequence ID" value="VAW89891.1"/>
    <property type="molecule type" value="Genomic_DNA"/>
</dbReference>
<accession>A0A3B0ZE77</accession>
<name>A0A3B0ZE77_9ZZZZ</name>
<sequence>MSLQTLRHPLSYLLAPLLAIALTVGFNQPAQAHKGHAGPKVTFIKTKAALKEMLPSGAKIVKRKQPLKRGCRRMGRENLGRRTGRWTL</sequence>
<protein>
    <submittedName>
        <fullName evidence="1">Uncharacterized protein</fullName>
    </submittedName>
</protein>
<dbReference type="AlphaFoldDB" id="A0A3B0ZE77"/>
<gene>
    <name evidence="1" type="ORF">MNBD_GAMMA17-826</name>
</gene>
<evidence type="ECO:0000313" key="1">
    <source>
        <dbReference type="EMBL" id="VAW89891.1"/>
    </source>
</evidence>
<proteinExistence type="predicted"/>
<organism evidence="1">
    <name type="scientific">hydrothermal vent metagenome</name>
    <dbReference type="NCBI Taxonomy" id="652676"/>
    <lineage>
        <taxon>unclassified sequences</taxon>
        <taxon>metagenomes</taxon>
        <taxon>ecological metagenomes</taxon>
    </lineage>
</organism>
<reference evidence="1" key="1">
    <citation type="submission" date="2018-06" db="EMBL/GenBank/DDBJ databases">
        <authorList>
            <person name="Zhirakovskaya E."/>
        </authorList>
    </citation>
    <scope>NUCLEOTIDE SEQUENCE</scope>
</reference>